<evidence type="ECO:0000256" key="13">
    <source>
        <dbReference type="SAM" id="Phobius"/>
    </source>
</evidence>
<evidence type="ECO:0000256" key="6">
    <source>
        <dbReference type="ARBA" id="ARBA00022989"/>
    </source>
</evidence>
<feature type="transmembrane region" description="Helical" evidence="13">
    <location>
        <begin position="68"/>
        <end position="88"/>
    </location>
</feature>
<reference evidence="15 16" key="1">
    <citation type="journal article" date="2023" name="bioRxiv">
        <title>Conserved and derived expression patterns and positive selection on dental genes reveal complex evolutionary context of ever-growing rodent molars.</title>
        <authorList>
            <person name="Calamari Z.T."/>
            <person name="Song A."/>
            <person name="Cohen E."/>
            <person name="Akter M."/>
            <person name="Roy R.D."/>
            <person name="Hallikas O."/>
            <person name="Christensen M.M."/>
            <person name="Li P."/>
            <person name="Marangoni P."/>
            <person name="Jernvall J."/>
            <person name="Klein O.D."/>
        </authorList>
    </citation>
    <scope>NUCLEOTIDE SEQUENCE [LARGE SCALE GENOMIC DNA]</scope>
    <source>
        <strain evidence="15">V071</strain>
    </source>
</reference>
<comment type="similarity">
    <text evidence="2 12">Belongs to the G-protein coupled receptor T2R family.</text>
</comment>
<dbReference type="SUPFAM" id="SSF81321">
    <property type="entry name" value="Family A G protein-coupled receptor-like"/>
    <property type="match status" value="1"/>
</dbReference>
<comment type="caution">
    <text evidence="15">The sequence shown here is derived from an EMBL/GenBank/DDBJ whole genome shotgun (WGS) entry which is preliminary data.</text>
</comment>
<dbReference type="EMBL" id="JBBHLL010000726">
    <property type="protein sequence ID" value="KAK7798159.1"/>
    <property type="molecule type" value="Genomic_DNA"/>
</dbReference>
<keyword evidence="14" id="KW-0732">Signal</keyword>
<feature type="non-terminal residue" evidence="15">
    <location>
        <position position="1"/>
    </location>
</feature>
<feature type="transmembrane region" description="Helical" evidence="13">
    <location>
        <begin position="109"/>
        <end position="127"/>
    </location>
</feature>
<evidence type="ECO:0000256" key="14">
    <source>
        <dbReference type="SAM" id="SignalP"/>
    </source>
</evidence>
<evidence type="ECO:0000256" key="9">
    <source>
        <dbReference type="ARBA" id="ARBA00023170"/>
    </source>
</evidence>
<dbReference type="PANTHER" id="PTHR11394">
    <property type="entry name" value="TASTE RECEPTOR TYPE 2"/>
    <property type="match status" value="1"/>
</dbReference>
<evidence type="ECO:0000256" key="10">
    <source>
        <dbReference type="ARBA" id="ARBA00023180"/>
    </source>
</evidence>
<keyword evidence="4" id="KW-0716">Sensory transduction</keyword>
<keyword evidence="10" id="KW-0325">Glycoprotein</keyword>
<feature type="transmembrane region" description="Helical" evidence="13">
    <location>
        <begin position="178"/>
        <end position="195"/>
    </location>
</feature>
<feature type="transmembrane region" description="Helical" evidence="13">
    <location>
        <begin position="272"/>
        <end position="291"/>
    </location>
</feature>
<comment type="subcellular location">
    <subcellularLocation>
        <location evidence="1">Membrane</location>
        <topology evidence="1">Multi-pass membrane protein</topology>
    </subcellularLocation>
</comment>
<dbReference type="CDD" id="cd15019">
    <property type="entry name" value="7tm_TAS2R14-like"/>
    <property type="match status" value="1"/>
</dbReference>
<evidence type="ECO:0000256" key="7">
    <source>
        <dbReference type="ARBA" id="ARBA00023040"/>
    </source>
</evidence>
<dbReference type="PANTHER" id="PTHR11394:SF23">
    <property type="entry name" value="TASTE RECEPTOR TYPE 2 MEMBER 14"/>
    <property type="match status" value="1"/>
</dbReference>
<feature type="non-terminal residue" evidence="15">
    <location>
        <position position="703"/>
    </location>
</feature>
<dbReference type="GO" id="GO:0016020">
    <property type="term" value="C:membrane"/>
    <property type="evidence" value="ECO:0007669"/>
    <property type="project" value="UniProtKB-SubCell"/>
</dbReference>
<dbReference type="InterPro" id="IPR007960">
    <property type="entry name" value="TAS2R"/>
</dbReference>
<evidence type="ECO:0000256" key="2">
    <source>
        <dbReference type="ARBA" id="ARBA00007376"/>
    </source>
</evidence>
<keyword evidence="6 13" id="KW-1133">Transmembrane helix</keyword>
<feature type="transmembrane region" description="Helical" evidence="13">
    <location>
        <begin position="488"/>
        <end position="511"/>
    </location>
</feature>
<dbReference type="Pfam" id="PF05296">
    <property type="entry name" value="TAS2R"/>
    <property type="match status" value="2"/>
</dbReference>
<feature type="transmembrane region" description="Helical" evidence="13">
    <location>
        <begin position="353"/>
        <end position="372"/>
    </location>
</feature>
<keyword evidence="11" id="KW-0807">Transducer</keyword>
<evidence type="ECO:0000256" key="11">
    <source>
        <dbReference type="ARBA" id="ARBA00023224"/>
    </source>
</evidence>
<accession>A0AAW0H608</accession>
<sequence>RNRNWSILFTLCNFLQFLFTLILSTESIAEKLGIAFVGLANIMGCVKGRKISSVNQILAALDISRITLLWSLLIDYLIFELYPSLLITRKVERRITIFWMVTNHRVGKVVLITFLGPLLLLSLNILVTDMYMSGLMDMEQICPIVLFPTTLEDVTHCKRLIRCQQHGSHKDPENGGQLVILYHFLSIALLTVFNIKRKYNNFVFTSSGICFSFSPFMCTDSREQMLRQDFLSMLWGLNVEFLMGNLGNAFTVLVNIMDWLKWRKISFIDQILTTLAISRIALLFSLTLGIFISEQYPDIIITRRIMRQICIFWTVTNHFSIWLATCLSIFYFLKIASFSNSIFLQLKWRVKKIVSGTLLASLFLLFLNILVINSHIDLWIDRIEASAFFRVISSNYSQLHSHIILTNTMFTLIPFTVTLTVFLLLIFSLWRHLKSMQYSAKGSRDVSKAVHIKALQMVVSFLLLYSIFFLSLLLQFFNIDYEQKKSVTLFFCITEVAFPSGHSYILILVNTKFRQAFVSMMWWLSRKPMMCIYGTGEHHGLGQEKKDLFGGSDPQCSGHLQIHSALVINCMFIGFFHLCNFNNIWKSDENYQNFLDSNQSFHHLIANFSSYIHTHPIHCVSDIVNVSPAHFLPVETSEEHGAQRQRLQRCQHHRPHKGLENCDNGNCFPLSPFMCPDPSEQEAESILAFCDVLDEVQAQRNKT</sequence>
<protein>
    <recommendedName>
        <fullName evidence="17">Taste receptor type 2</fullName>
    </recommendedName>
</protein>
<evidence type="ECO:0000256" key="5">
    <source>
        <dbReference type="ARBA" id="ARBA00022692"/>
    </source>
</evidence>
<evidence type="ECO:0000313" key="16">
    <source>
        <dbReference type="Proteomes" id="UP001488838"/>
    </source>
</evidence>
<feature type="chain" id="PRO_5043810527" description="Taste receptor type 2" evidence="14">
    <location>
        <begin position="30"/>
        <end position="703"/>
    </location>
</feature>
<evidence type="ECO:0000256" key="12">
    <source>
        <dbReference type="RuleBase" id="RU004423"/>
    </source>
</evidence>
<evidence type="ECO:0000313" key="15">
    <source>
        <dbReference type="EMBL" id="KAK7798159.1"/>
    </source>
</evidence>
<gene>
    <name evidence="15" type="ORF">U0070_023480</name>
</gene>
<proteinExistence type="inferred from homology"/>
<name>A0AAW0H608_MYOGA</name>
<evidence type="ECO:0000256" key="1">
    <source>
        <dbReference type="ARBA" id="ARBA00004141"/>
    </source>
</evidence>
<feature type="transmembrane region" description="Helical" evidence="13">
    <location>
        <begin position="311"/>
        <end position="333"/>
    </location>
</feature>
<dbReference type="GO" id="GO:0033038">
    <property type="term" value="F:bitter taste receptor activity"/>
    <property type="evidence" value="ECO:0007669"/>
    <property type="project" value="InterPro"/>
</dbReference>
<keyword evidence="9" id="KW-0675">Receptor</keyword>
<dbReference type="Gene3D" id="1.20.1070.10">
    <property type="entry name" value="Rhodopsin 7-helix transmembrane proteins"/>
    <property type="match status" value="1"/>
</dbReference>
<evidence type="ECO:0000256" key="8">
    <source>
        <dbReference type="ARBA" id="ARBA00023136"/>
    </source>
</evidence>
<dbReference type="FunFam" id="1.20.1070.10:FF:000042">
    <property type="entry name" value="Taste receptor type 2 member 7"/>
    <property type="match status" value="1"/>
</dbReference>
<keyword evidence="5 13" id="KW-0812">Transmembrane</keyword>
<keyword evidence="8 13" id="KW-0472">Membrane</keyword>
<feature type="transmembrane region" description="Helical" evidence="13">
    <location>
        <begin position="409"/>
        <end position="433"/>
    </location>
</feature>
<dbReference type="AlphaFoldDB" id="A0AAW0H608"/>
<evidence type="ECO:0000256" key="4">
    <source>
        <dbReference type="ARBA" id="ARBA00022606"/>
    </source>
</evidence>
<keyword evidence="3" id="KW-0919">Taste</keyword>
<feature type="signal peptide" evidence="14">
    <location>
        <begin position="1"/>
        <end position="29"/>
    </location>
</feature>
<feature type="transmembrane region" description="Helical" evidence="13">
    <location>
        <begin position="454"/>
        <end position="476"/>
    </location>
</feature>
<dbReference type="GO" id="GO:0004930">
    <property type="term" value="F:G protein-coupled receptor activity"/>
    <property type="evidence" value="ECO:0007669"/>
    <property type="project" value="UniProtKB-KW"/>
</dbReference>
<evidence type="ECO:0008006" key="17">
    <source>
        <dbReference type="Google" id="ProtNLM"/>
    </source>
</evidence>
<dbReference type="Proteomes" id="UP001488838">
    <property type="component" value="Unassembled WGS sequence"/>
</dbReference>
<keyword evidence="16" id="KW-1185">Reference proteome</keyword>
<feature type="transmembrane region" description="Helical" evidence="13">
    <location>
        <begin position="242"/>
        <end position="260"/>
    </location>
</feature>
<evidence type="ECO:0000256" key="3">
    <source>
        <dbReference type="ARBA" id="ARBA00022480"/>
    </source>
</evidence>
<keyword evidence="7" id="KW-0297">G-protein coupled receptor</keyword>
<organism evidence="15 16">
    <name type="scientific">Myodes glareolus</name>
    <name type="common">Bank vole</name>
    <name type="synonym">Clethrionomys glareolus</name>
    <dbReference type="NCBI Taxonomy" id="447135"/>
    <lineage>
        <taxon>Eukaryota</taxon>
        <taxon>Metazoa</taxon>
        <taxon>Chordata</taxon>
        <taxon>Craniata</taxon>
        <taxon>Vertebrata</taxon>
        <taxon>Euteleostomi</taxon>
        <taxon>Mammalia</taxon>
        <taxon>Eutheria</taxon>
        <taxon>Euarchontoglires</taxon>
        <taxon>Glires</taxon>
        <taxon>Rodentia</taxon>
        <taxon>Myomorpha</taxon>
        <taxon>Muroidea</taxon>
        <taxon>Cricetidae</taxon>
        <taxon>Arvicolinae</taxon>
        <taxon>Myodes</taxon>
    </lineage>
</organism>